<protein>
    <recommendedName>
        <fullName evidence="9">NADH-ubiquinone oxidoreductase</fullName>
    </recommendedName>
</protein>
<evidence type="ECO:0000313" key="11">
    <source>
        <dbReference type="Proteomes" id="UP001648503"/>
    </source>
</evidence>
<reference evidence="10 11" key="1">
    <citation type="submission" date="2021-02" db="EMBL/GenBank/DDBJ databases">
        <title>Variation within the Batrachochytrium salamandrivorans European outbreak.</title>
        <authorList>
            <person name="Kelly M."/>
            <person name="Pasmans F."/>
            <person name="Shea T.P."/>
            <person name="Munoz J.F."/>
            <person name="Carranza S."/>
            <person name="Cuomo C.A."/>
            <person name="Martel A."/>
        </authorList>
    </citation>
    <scope>NUCLEOTIDE SEQUENCE [LARGE SCALE GENOMIC DNA]</scope>
    <source>
        <strain evidence="10 11">AMFP18/2</strain>
    </source>
</reference>
<keyword evidence="5" id="KW-0677">Repeat</keyword>
<dbReference type="EMBL" id="JAFCIX010000335">
    <property type="protein sequence ID" value="KAH6594415.1"/>
    <property type="molecule type" value="Genomic_DNA"/>
</dbReference>
<keyword evidence="9" id="KW-0472">Membrane</keyword>
<comment type="function">
    <text evidence="1 9">Accessory subunit of the mitochondrial membrane respiratory chain NADH dehydrogenase (Complex I), that is believed not to be involved in catalysis. Complex I functions in the transfer of electrons from NADH to the respiratory chain. The immediate electron acceptor for the enzyme is believed to be ubiquinone.</text>
</comment>
<sequence length="150" mass="17029">MAPGREGVFVNGLWIEKDPLQDVPTVADVGCTSAPLNSISFHFGEACKDYNEDYILCKKGSADPRDCLAEGRKVTRCAMDLISKLKANCNDSWTQHWQCLDANNQMLYKCRKEEREMNDCIFTKMGISKFIPDTPEGVQQIHLKEKPMHK</sequence>
<evidence type="ECO:0000256" key="1">
    <source>
        <dbReference type="ARBA" id="ARBA00003195"/>
    </source>
</evidence>
<evidence type="ECO:0000256" key="8">
    <source>
        <dbReference type="ARBA" id="ARBA00023157"/>
    </source>
</evidence>
<dbReference type="PIRSF" id="PIRSF017016">
    <property type="entry name" value="NDUA8"/>
    <property type="match status" value="1"/>
</dbReference>
<accession>A0ABQ8F9Q7</accession>
<keyword evidence="4 9" id="KW-0679">Respiratory chain</keyword>
<keyword evidence="11" id="KW-1185">Reference proteome</keyword>
<evidence type="ECO:0000256" key="2">
    <source>
        <dbReference type="ARBA" id="ARBA00010705"/>
    </source>
</evidence>
<dbReference type="PANTHER" id="PTHR13344:SF0">
    <property type="entry name" value="NADH DEHYDROGENASE [UBIQUINONE] 1 ALPHA SUBCOMPLEX SUBUNIT 8"/>
    <property type="match status" value="1"/>
</dbReference>
<keyword evidence="8" id="KW-1015">Disulfide bond</keyword>
<keyword evidence="3 9" id="KW-0813">Transport</keyword>
<evidence type="ECO:0000313" key="10">
    <source>
        <dbReference type="EMBL" id="KAH6594415.1"/>
    </source>
</evidence>
<keyword evidence="9" id="KW-0999">Mitochondrion inner membrane</keyword>
<evidence type="ECO:0000256" key="3">
    <source>
        <dbReference type="ARBA" id="ARBA00022448"/>
    </source>
</evidence>
<comment type="similarity">
    <text evidence="2 9">Belongs to the complex I NDUFA8 subunit family.</text>
</comment>
<name>A0ABQ8F9Q7_9FUNG</name>
<keyword evidence="6 9" id="KW-0249">Electron transport</keyword>
<comment type="subcellular location">
    <subcellularLocation>
        <location evidence="9">Mitochondrion inner membrane</location>
    </subcellularLocation>
</comment>
<keyword evidence="7 9" id="KW-0496">Mitochondrion</keyword>
<proteinExistence type="inferred from homology"/>
<dbReference type="PROSITE" id="PS51808">
    <property type="entry name" value="CHCH"/>
    <property type="match status" value="2"/>
</dbReference>
<evidence type="ECO:0000256" key="4">
    <source>
        <dbReference type="ARBA" id="ARBA00022660"/>
    </source>
</evidence>
<evidence type="ECO:0000256" key="6">
    <source>
        <dbReference type="ARBA" id="ARBA00022982"/>
    </source>
</evidence>
<evidence type="ECO:0000256" key="5">
    <source>
        <dbReference type="ARBA" id="ARBA00022737"/>
    </source>
</evidence>
<evidence type="ECO:0000256" key="7">
    <source>
        <dbReference type="ARBA" id="ARBA00023128"/>
    </source>
</evidence>
<organism evidence="10 11">
    <name type="scientific">Batrachochytrium salamandrivorans</name>
    <dbReference type="NCBI Taxonomy" id="1357716"/>
    <lineage>
        <taxon>Eukaryota</taxon>
        <taxon>Fungi</taxon>
        <taxon>Fungi incertae sedis</taxon>
        <taxon>Chytridiomycota</taxon>
        <taxon>Chytridiomycota incertae sedis</taxon>
        <taxon>Chytridiomycetes</taxon>
        <taxon>Rhizophydiales</taxon>
        <taxon>Rhizophydiales incertae sedis</taxon>
        <taxon>Batrachochytrium</taxon>
    </lineage>
</organism>
<dbReference type="Proteomes" id="UP001648503">
    <property type="component" value="Unassembled WGS sequence"/>
</dbReference>
<dbReference type="InterPro" id="IPR016680">
    <property type="entry name" value="NDUFA8"/>
</dbReference>
<evidence type="ECO:0000256" key="9">
    <source>
        <dbReference type="PIRNR" id="PIRNR017016"/>
    </source>
</evidence>
<dbReference type="PANTHER" id="PTHR13344">
    <property type="entry name" value="NADH-UBIQUINONE OXIDOREDUCTASE"/>
    <property type="match status" value="1"/>
</dbReference>
<comment type="caution">
    <text evidence="10">The sequence shown here is derived from an EMBL/GenBank/DDBJ whole genome shotgun (WGS) entry which is preliminary data.</text>
</comment>
<gene>
    <name evidence="10" type="ORF">BASA50_006662</name>
</gene>